<evidence type="ECO:0000313" key="1">
    <source>
        <dbReference type="EMBL" id="AUP80868.1"/>
    </source>
</evidence>
<name>A0A2K9PVM0_9FLAO</name>
<reference evidence="1 2" key="1">
    <citation type="submission" date="2018-01" db="EMBL/GenBank/DDBJ databases">
        <title>Complete genome sequence of Flavivirga eckloniae ECD14 isolated from seaweed Ecklonia cava.</title>
        <authorList>
            <person name="Lee J.H."/>
            <person name="Baik K.S."/>
            <person name="Seong C.N."/>
        </authorList>
    </citation>
    <scope>NUCLEOTIDE SEQUENCE [LARGE SCALE GENOMIC DNA]</scope>
    <source>
        <strain evidence="1 2">ECD14</strain>
    </source>
</reference>
<evidence type="ECO:0000313" key="2">
    <source>
        <dbReference type="Proteomes" id="UP000235826"/>
    </source>
</evidence>
<protein>
    <recommendedName>
        <fullName evidence="3">Lipocalin-like domain-containing protein</fullName>
    </recommendedName>
</protein>
<gene>
    <name evidence="1" type="ORF">C1H87_20010</name>
</gene>
<accession>A0A2K9PVM0</accession>
<organism evidence="1 2">
    <name type="scientific">Flavivirga eckloniae</name>
    <dbReference type="NCBI Taxonomy" id="1803846"/>
    <lineage>
        <taxon>Bacteria</taxon>
        <taxon>Pseudomonadati</taxon>
        <taxon>Bacteroidota</taxon>
        <taxon>Flavobacteriia</taxon>
        <taxon>Flavobacteriales</taxon>
        <taxon>Flavobacteriaceae</taxon>
        <taxon>Flavivirga</taxon>
    </lineage>
</organism>
<proteinExistence type="predicted"/>
<keyword evidence="2" id="KW-1185">Reference proteome</keyword>
<dbReference type="EMBL" id="CP025791">
    <property type="protein sequence ID" value="AUP80868.1"/>
    <property type="molecule type" value="Genomic_DNA"/>
</dbReference>
<dbReference type="Proteomes" id="UP000235826">
    <property type="component" value="Chromosome"/>
</dbReference>
<evidence type="ECO:0008006" key="3">
    <source>
        <dbReference type="Google" id="ProtNLM"/>
    </source>
</evidence>
<dbReference type="KEGG" id="fek:C1H87_20010"/>
<sequence>MAYSQSSSCNSDAHKVVYPFLGEWEEYTIKDSVEVYIGRLITKLDIEGCVLTQTFVMSDTTFSYRSHGYVNPASNIWEETYVFNSGGYSKYLWIAEGKSLYTLRIGGSRKTDYLQRLKYIDIKKDEYTVVQQESYNGGISWKSKDSTKIKRIE</sequence>
<dbReference type="AlphaFoldDB" id="A0A2K9PVM0"/>